<feature type="region of interest" description="Disordered" evidence="1">
    <location>
        <begin position="396"/>
        <end position="425"/>
    </location>
</feature>
<reference evidence="3" key="2">
    <citation type="journal article" date="2023" name="Plants (Basel)">
        <title>Annotation of the Turnera subulata (Passifloraceae) Draft Genome Reveals the S-Locus Evolved after the Divergence of Turneroideae from Passifloroideae in a Stepwise Manner.</title>
        <authorList>
            <person name="Henning P.M."/>
            <person name="Roalson E.H."/>
            <person name="Mir W."/>
            <person name="McCubbin A.G."/>
            <person name="Shore J.S."/>
        </authorList>
    </citation>
    <scope>NUCLEOTIDE SEQUENCE</scope>
    <source>
        <strain evidence="3">F60SS</strain>
    </source>
</reference>
<dbReference type="InterPro" id="IPR041966">
    <property type="entry name" value="LOTUS-like"/>
</dbReference>
<dbReference type="EMBL" id="JAKUCV010004151">
    <property type="protein sequence ID" value="KAJ4836342.1"/>
    <property type="molecule type" value="Genomic_DNA"/>
</dbReference>
<dbReference type="InterPro" id="IPR025605">
    <property type="entry name" value="OST-HTH/LOTUS_dom"/>
</dbReference>
<dbReference type="CDD" id="cd08824">
    <property type="entry name" value="LOTUS"/>
    <property type="match status" value="2"/>
</dbReference>
<protein>
    <recommendedName>
        <fullName evidence="2">HTH OST-type domain-containing protein</fullName>
    </recommendedName>
</protein>
<dbReference type="Gene3D" id="3.30.420.610">
    <property type="entry name" value="LOTUS domain-like"/>
    <property type="match status" value="2"/>
</dbReference>
<accession>A0A9Q0JCN3</accession>
<feature type="domain" description="HTH OST-type" evidence="2">
    <location>
        <begin position="455"/>
        <end position="529"/>
    </location>
</feature>
<dbReference type="PANTHER" id="PTHR14379">
    <property type="entry name" value="LIMKAIN B LKAP"/>
    <property type="match status" value="1"/>
</dbReference>
<evidence type="ECO:0000259" key="2">
    <source>
        <dbReference type="PROSITE" id="PS51644"/>
    </source>
</evidence>
<gene>
    <name evidence="3" type="ORF">Tsubulata_007305</name>
</gene>
<dbReference type="Gene3D" id="3.40.50.1010">
    <property type="entry name" value="5'-nuclease"/>
    <property type="match status" value="1"/>
</dbReference>
<dbReference type="AlphaFoldDB" id="A0A9Q0JCN3"/>
<dbReference type="GO" id="GO:0004540">
    <property type="term" value="F:RNA nuclease activity"/>
    <property type="evidence" value="ECO:0007669"/>
    <property type="project" value="InterPro"/>
</dbReference>
<dbReference type="GO" id="GO:0010468">
    <property type="term" value="P:regulation of gene expression"/>
    <property type="evidence" value="ECO:0007669"/>
    <property type="project" value="InterPro"/>
</dbReference>
<proteinExistence type="predicted"/>
<reference evidence="3" key="1">
    <citation type="submission" date="2022-02" db="EMBL/GenBank/DDBJ databases">
        <authorList>
            <person name="Henning P.M."/>
            <person name="McCubbin A.G."/>
            <person name="Shore J.S."/>
        </authorList>
    </citation>
    <scope>NUCLEOTIDE SEQUENCE</scope>
    <source>
        <strain evidence="3">F60SS</strain>
        <tissue evidence="3">Leaves</tissue>
    </source>
</reference>
<dbReference type="CDD" id="cd10910">
    <property type="entry name" value="PIN_limkain_b1_N_like"/>
    <property type="match status" value="1"/>
</dbReference>
<sequence>MGSANASIPMLVSESPEHRGMQIVEANMPAVQGASGQQIRNSLDGPVAILWDIENCPVPSDVRPEDVAGNIRMALRVHPVIKGAVMTFSAYGDFNSFPRRLREGCQRTGVRLIDVPNGRKDAADKAILVDMFLFALDNPPPSSIMLISGDVDFAPALHILGQRGYTVILVIPSGVGVSSALCNAGKFVWDWPSVARGEGFIPPTKNILPPHRGAPDITGYLMGCHINDNLDGQNEEESIVYRGLSQAYYNARDISIVSQSVSEYNSTSLMTMPCFPSSMRSQSLPSPVNEVSAGPSCCDDQCYSNMWVQPGDVNGLKVQLVKLLEVSGGCLPLARVPSEYQKIYGRPLYVSEYGAIKLVNLLKKMSDALAIDGKGQKKFVYLRNWKANPSAPPILLTRKDKKGKGTQEENLDVMAGGGSSDEISDEEKVLLEEQERNEGKANIGSAAPCKVDARNLEQFKHELQEILVSYSCRIFLGCFEAVYQQRYKKPLDYKIYGVDQLEKLFEKVKDVAVVHEEPVSKKKFLTAVGV</sequence>
<dbReference type="Pfam" id="PF12872">
    <property type="entry name" value="OST-HTH"/>
    <property type="match status" value="2"/>
</dbReference>
<dbReference type="OrthoDB" id="549353at2759"/>
<evidence type="ECO:0000313" key="4">
    <source>
        <dbReference type="Proteomes" id="UP001141552"/>
    </source>
</evidence>
<evidence type="ECO:0000313" key="3">
    <source>
        <dbReference type="EMBL" id="KAJ4836342.1"/>
    </source>
</evidence>
<feature type="domain" description="HTH OST-type" evidence="2">
    <location>
        <begin position="312"/>
        <end position="384"/>
    </location>
</feature>
<dbReference type="Pfam" id="PF01936">
    <property type="entry name" value="NYN"/>
    <property type="match status" value="1"/>
</dbReference>
<keyword evidence="4" id="KW-1185">Reference proteome</keyword>
<organism evidence="3 4">
    <name type="scientific">Turnera subulata</name>
    <dbReference type="NCBI Taxonomy" id="218843"/>
    <lineage>
        <taxon>Eukaryota</taxon>
        <taxon>Viridiplantae</taxon>
        <taxon>Streptophyta</taxon>
        <taxon>Embryophyta</taxon>
        <taxon>Tracheophyta</taxon>
        <taxon>Spermatophyta</taxon>
        <taxon>Magnoliopsida</taxon>
        <taxon>eudicotyledons</taxon>
        <taxon>Gunneridae</taxon>
        <taxon>Pentapetalae</taxon>
        <taxon>rosids</taxon>
        <taxon>fabids</taxon>
        <taxon>Malpighiales</taxon>
        <taxon>Passifloraceae</taxon>
        <taxon>Turnera</taxon>
    </lineage>
</organism>
<evidence type="ECO:0000256" key="1">
    <source>
        <dbReference type="SAM" id="MobiDB-lite"/>
    </source>
</evidence>
<dbReference type="PANTHER" id="PTHR14379:SF82">
    <property type="entry name" value="OS08G0230500 PROTEIN"/>
    <property type="match status" value="1"/>
</dbReference>
<dbReference type="Proteomes" id="UP001141552">
    <property type="component" value="Unassembled WGS sequence"/>
</dbReference>
<dbReference type="GO" id="GO:0005777">
    <property type="term" value="C:peroxisome"/>
    <property type="evidence" value="ECO:0007669"/>
    <property type="project" value="InterPro"/>
</dbReference>
<comment type="caution">
    <text evidence="3">The sequence shown here is derived from an EMBL/GenBank/DDBJ whole genome shotgun (WGS) entry which is preliminary data.</text>
</comment>
<dbReference type="PROSITE" id="PS51644">
    <property type="entry name" value="HTH_OST"/>
    <property type="match status" value="2"/>
</dbReference>
<dbReference type="InterPro" id="IPR021139">
    <property type="entry name" value="NYN"/>
</dbReference>
<name>A0A9Q0JCN3_9ROSI</name>
<dbReference type="InterPro" id="IPR024768">
    <property type="entry name" value="Marf1"/>
</dbReference>